<reference evidence="1 2" key="1">
    <citation type="submission" date="2016-10" db="EMBL/GenBank/DDBJ databases">
        <authorList>
            <person name="de Groot N.N."/>
        </authorList>
    </citation>
    <scope>NUCLEOTIDE SEQUENCE [LARGE SCALE GENOMIC DNA]</scope>
    <source>
        <strain evidence="1 2">NLAE-zl-C500</strain>
    </source>
</reference>
<gene>
    <name evidence="1" type="ORF">SAMN05192581_102460</name>
</gene>
<name>A0A1G6G6S3_BACOV</name>
<dbReference type="Proteomes" id="UP000183670">
    <property type="component" value="Unassembled WGS sequence"/>
</dbReference>
<evidence type="ECO:0000313" key="1">
    <source>
        <dbReference type="EMBL" id="SDB77589.1"/>
    </source>
</evidence>
<accession>A0A1G6G6S3</accession>
<sequence length="34" mass="4140">MSVVLVIFLLFLQLRISFLFYKKELKTHGKEEIR</sequence>
<organism evidence="1 2">
    <name type="scientific">Bacteroides ovatus</name>
    <dbReference type="NCBI Taxonomy" id="28116"/>
    <lineage>
        <taxon>Bacteria</taxon>
        <taxon>Pseudomonadati</taxon>
        <taxon>Bacteroidota</taxon>
        <taxon>Bacteroidia</taxon>
        <taxon>Bacteroidales</taxon>
        <taxon>Bacteroidaceae</taxon>
        <taxon>Bacteroides</taxon>
    </lineage>
</organism>
<protein>
    <submittedName>
        <fullName evidence="1">Uncharacterized protein</fullName>
    </submittedName>
</protein>
<evidence type="ECO:0000313" key="2">
    <source>
        <dbReference type="Proteomes" id="UP000183670"/>
    </source>
</evidence>
<dbReference type="EMBL" id="FMYE01000024">
    <property type="protein sequence ID" value="SDB77589.1"/>
    <property type="molecule type" value="Genomic_DNA"/>
</dbReference>
<proteinExistence type="predicted"/>
<dbReference type="AlphaFoldDB" id="A0A1G6G6S3"/>